<dbReference type="OrthoDB" id="6174642at2"/>
<dbReference type="RefSeq" id="WP_006272292.1">
    <property type="nucleotide sequence ID" value="NZ_GL883077.1"/>
</dbReference>
<evidence type="ECO:0000313" key="2">
    <source>
        <dbReference type="EMBL" id="EGF93103.1"/>
    </source>
</evidence>
<sequence length="429" mass="44160">MALQLIVTTAGRAAIAALGGTDAVVISEVGVTASHVVVSEATTVLTGEIKRIDTVAGVAIAADQIHLTVRDTTSDAYSLRSFALYLDDGTLFAAYGQPGVIMEKTAPIVMLMALDIALADIAAADITFGDLDFVLPPASTTVQGVVELATNAETVAGTDNTRATTPAGVAAAIDAIPYCTEDIFGVIELATVAEAVAGIDPNRAVTSVGLAAAIAAIPAASDTVAGKVELATDAEALAGTDTDRAVTPAAMTAAISAAVAAVVAGIEADPHRTQLGEGRTFHRSWPESDYYKYPKGHLLPLPAYQDLADALAGDPALATTIEQKAANPSMWYISPGSHVHMPDLRGQFTRIWHDDLVDGVTRPALGRRKANQNKLHTHASDPFAGTNGGAYGAEPFEGGTNPGGNQTGSSGGDESVPDHTAIWYLIRVL</sequence>
<dbReference type="eggNOG" id="COG4675">
    <property type="taxonomic scope" value="Bacteria"/>
</dbReference>
<feature type="region of interest" description="Disordered" evidence="1">
    <location>
        <begin position="369"/>
        <end position="416"/>
    </location>
</feature>
<reference evidence="3" key="1">
    <citation type="submission" date="2011-03" db="EMBL/GenBank/DDBJ databases">
        <title>Draft genome sequence of Brevundimonas diminuta.</title>
        <authorList>
            <person name="Brown P.J.B."/>
            <person name="Buechlein A."/>
            <person name="Hemmerich C."/>
            <person name="Brun Y.V."/>
        </authorList>
    </citation>
    <scope>NUCLEOTIDE SEQUENCE [LARGE SCALE GENOMIC DNA]</scope>
    <source>
        <strain evidence="3">C19</strain>
    </source>
</reference>
<dbReference type="HOGENOM" id="CLU_638807_0_0_5"/>
<gene>
    <name evidence="2" type="ORF">ABI_15430</name>
</gene>
<evidence type="ECO:0000256" key="1">
    <source>
        <dbReference type="SAM" id="MobiDB-lite"/>
    </source>
</evidence>
<name>F4QJC0_9CAUL</name>
<feature type="compositionally biased region" description="Gly residues" evidence="1">
    <location>
        <begin position="400"/>
        <end position="411"/>
    </location>
</feature>
<dbReference type="STRING" id="715226.ABI_15430"/>
<dbReference type="AlphaFoldDB" id="F4QJC0"/>
<dbReference type="Proteomes" id="UP000006512">
    <property type="component" value="Unassembled WGS sequence"/>
</dbReference>
<protein>
    <submittedName>
        <fullName evidence="2">Bacteriophage large tail fiber protein</fullName>
    </submittedName>
</protein>
<dbReference type="SUPFAM" id="SSF88874">
    <property type="entry name" value="Receptor-binding domain of short tail fibre protein gp12"/>
    <property type="match status" value="1"/>
</dbReference>
<organism evidence="2 3">
    <name type="scientific">Asticcacaulis biprosthecium C19</name>
    <dbReference type="NCBI Taxonomy" id="715226"/>
    <lineage>
        <taxon>Bacteria</taxon>
        <taxon>Pseudomonadati</taxon>
        <taxon>Pseudomonadota</taxon>
        <taxon>Alphaproteobacteria</taxon>
        <taxon>Caulobacterales</taxon>
        <taxon>Caulobacteraceae</taxon>
        <taxon>Asticcacaulis</taxon>
    </lineage>
</organism>
<evidence type="ECO:0000313" key="3">
    <source>
        <dbReference type="Proteomes" id="UP000006512"/>
    </source>
</evidence>
<accession>F4QJC0</accession>
<dbReference type="EMBL" id="GL883077">
    <property type="protein sequence ID" value="EGF93103.1"/>
    <property type="molecule type" value="Genomic_DNA"/>
</dbReference>
<keyword evidence="3" id="KW-1185">Reference proteome</keyword>
<proteinExistence type="predicted"/>